<name>A0A4P7D183_9BURK</name>
<keyword evidence="1" id="KW-1133">Transmembrane helix</keyword>
<feature type="transmembrane region" description="Helical" evidence="1">
    <location>
        <begin position="48"/>
        <end position="67"/>
    </location>
</feature>
<dbReference type="KEGG" id="ppai:E1956_25940"/>
<organism evidence="2 3">
    <name type="scientific">Paraburkholderia pallida</name>
    <dbReference type="NCBI Taxonomy" id="2547399"/>
    <lineage>
        <taxon>Bacteria</taxon>
        <taxon>Pseudomonadati</taxon>
        <taxon>Pseudomonadota</taxon>
        <taxon>Betaproteobacteria</taxon>
        <taxon>Burkholderiales</taxon>
        <taxon>Burkholderiaceae</taxon>
        <taxon>Paraburkholderia</taxon>
    </lineage>
</organism>
<dbReference type="RefSeq" id="WP_134754161.1">
    <property type="nucleotide sequence ID" value="NZ_CP038149.1"/>
</dbReference>
<gene>
    <name evidence="2" type="ORF">E1956_25940</name>
</gene>
<sequence length="122" mass="13120">MYAIESENSWSQQTFKLLVALNSGSIVALLALSQALVSNGHFRDLKSFLLWSMAIFLGGICFGVIAFRSRARAMGAMIAGSGEIPTKVMYQSMNRGQTASAMSFLLFVLGAVCMGLGMALRL</sequence>
<accession>A0A4P7D183</accession>
<protein>
    <submittedName>
        <fullName evidence="2">Uncharacterized protein</fullName>
    </submittedName>
</protein>
<feature type="transmembrane region" description="Helical" evidence="1">
    <location>
        <begin position="99"/>
        <end position="120"/>
    </location>
</feature>
<dbReference type="EMBL" id="CP038149">
    <property type="protein sequence ID" value="QBR00480.1"/>
    <property type="molecule type" value="Genomic_DNA"/>
</dbReference>
<keyword evidence="1" id="KW-0472">Membrane</keyword>
<feature type="transmembrane region" description="Helical" evidence="1">
    <location>
        <begin position="17"/>
        <end position="36"/>
    </location>
</feature>
<dbReference type="Proteomes" id="UP000295727">
    <property type="component" value="Chromosome 2"/>
</dbReference>
<evidence type="ECO:0000256" key="1">
    <source>
        <dbReference type="SAM" id="Phobius"/>
    </source>
</evidence>
<keyword evidence="3" id="KW-1185">Reference proteome</keyword>
<dbReference type="AlphaFoldDB" id="A0A4P7D183"/>
<keyword evidence="1" id="KW-0812">Transmembrane</keyword>
<reference evidence="2 3" key="1">
    <citation type="submission" date="2019-03" db="EMBL/GenBank/DDBJ databases">
        <title>Paraburkholderia sp. 7MH5, isolated from subtropical forest soil.</title>
        <authorList>
            <person name="Gao Z.-H."/>
            <person name="Qiu L.-H."/>
        </authorList>
    </citation>
    <scope>NUCLEOTIDE SEQUENCE [LARGE SCALE GENOMIC DNA]</scope>
    <source>
        <strain evidence="2 3">7MH5</strain>
    </source>
</reference>
<proteinExistence type="predicted"/>
<evidence type="ECO:0000313" key="2">
    <source>
        <dbReference type="EMBL" id="QBR00480.1"/>
    </source>
</evidence>
<evidence type="ECO:0000313" key="3">
    <source>
        <dbReference type="Proteomes" id="UP000295727"/>
    </source>
</evidence>